<dbReference type="RefSeq" id="WP_134455791.1">
    <property type="nucleotide sequence ID" value="NZ_JBHMFL010000084.1"/>
</dbReference>
<evidence type="ECO:0000313" key="8">
    <source>
        <dbReference type="EMBL" id="TFE43894.1"/>
    </source>
</evidence>
<dbReference type="PANTHER" id="PTHR11579">
    <property type="entry name" value="PROTEIN-L-ISOASPARTATE O-METHYLTRANSFERASE"/>
    <property type="match status" value="1"/>
</dbReference>
<evidence type="ECO:0000256" key="5">
    <source>
        <dbReference type="ARBA" id="ARBA00022679"/>
    </source>
</evidence>
<protein>
    <recommendedName>
        <fullName evidence="7">Protein-L-isoaspartate O-methyltransferase</fullName>
        <ecNumber evidence="7">2.1.1.77</ecNumber>
    </recommendedName>
    <alternativeName>
        <fullName evidence="7">L-isoaspartyl protein carboxyl methyltransferase</fullName>
    </alternativeName>
    <alternativeName>
        <fullName evidence="7">Protein L-isoaspartyl methyltransferase</fullName>
    </alternativeName>
    <alternativeName>
        <fullName evidence="7">Protein-beta-aspartate methyltransferase</fullName>
        <shortName evidence="7">PIMT</shortName>
    </alternativeName>
</protein>
<dbReference type="GO" id="GO:0032259">
    <property type="term" value="P:methylation"/>
    <property type="evidence" value="ECO:0007669"/>
    <property type="project" value="UniProtKB-KW"/>
</dbReference>
<evidence type="ECO:0000313" key="9">
    <source>
        <dbReference type="Proteomes" id="UP000297385"/>
    </source>
</evidence>
<comment type="subcellular location">
    <subcellularLocation>
        <location evidence="1 7">Cytoplasm</location>
    </subcellularLocation>
</comment>
<keyword evidence="5 7" id="KW-0808">Transferase</keyword>
<dbReference type="GO" id="GO:0004719">
    <property type="term" value="F:protein-L-isoaspartate (D-aspartate) O-methyltransferase activity"/>
    <property type="evidence" value="ECO:0007669"/>
    <property type="project" value="UniProtKB-UniRule"/>
</dbReference>
<proteinExistence type="inferred from homology"/>
<dbReference type="Pfam" id="PF01135">
    <property type="entry name" value="PCMT"/>
    <property type="match status" value="1"/>
</dbReference>
<dbReference type="FunFam" id="3.40.50.150:FF:000010">
    <property type="entry name" value="Protein-L-isoaspartate O-methyltransferase"/>
    <property type="match status" value="1"/>
</dbReference>
<evidence type="ECO:0000256" key="1">
    <source>
        <dbReference type="ARBA" id="ARBA00004496"/>
    </source>
</evidence>
<evidence type="ECO:0000256" key="7">
    <source>
        <dbReference type="HAMAP-Rule" id="MF_00090"/>
    </source>
</evidence>
<dbReference type="AlphaFoldDB" id="A0A4Y8N2G4"/>
<dbReference type="NCBIfam" id="TIGR00080">
    <property type="entry name" value="pimt"/>
    <property type="match status" value="1"/>
</dbReference>
<evidence type="ECO:0000256" key="3">
    <source>
        <dbReference type="ARBA" id="ARBA00022490"/>
    </source>
</evidence>
<dbReference type="SUPFAM" id="SSF53335">
    <property type="entry name" value="S-adenosyl-L-methionine-dependent methyltransferases"/>
    <property type="match status" value="1"/>
</dbReference>
<dbReference type="InterPro" id="IPR029063">
    <property type="entry name" value="SAM-dependent_MTases_sf"/>
</dbReference>
<comment type="similarity">
    <text evidence="2 7">Belongs to the methyltransferase superfamily. L-isoaspartyl/D-aspartyl protein methyltransferase family.</text>
</comment>
<dbReference type="GO" id="GO:0030091">
    <property type="term" value="P:protein repair"/>
    <property type="evidence" value="ECO:0007669"/>
    <property type="project" value="UniProtKB-UniRule"/>
</dbReference>
<sequence length="221" mass="23960">MHDDLAASRETMVERQLIARGIAEPRILNAMRRVPREAFLSPDLRAWAYADAALPIEAGQTITQPFMVARMLQAARLTPEDRVLEIGTGSGYAAAVLAEIVARVDTVERHPQLAESAMDRLRALGYDNVNVHTADGTLGLPARAPFDAIVATASGPGVPPAWSAQLEIGGRIVMPVGPDPDHQRLIRLTRDSSTTYHEEMLDLVRFVPLIGAQGWGDVAGR</sequence>
<keyword evidence="6 7" id="KW-0949">S-adenosyl-L-methionine</keyword>
<evidence type="ECO:0000256" key="6">
    <source>
        <dbReference type="ARBA" id="ARBA00022691"/>
    </source>
</evidence>
<comment type="caution">
    <text evidence="8">The sequence shown here is derived from an EMBL/GenBank/DDBJ whole genome shotgun (WGS) entry which is preliminary data.</text>
</comment>
<dbReference type="EC" id="2.1.1.77" evidence="7"/>
<dbReference type="Proteomes" id="UP000297385">
    <property type="component" value="Unassembled WGS sequence"/>
</dbReference>
<organism evidence="8 9">
    <name type="scientific">Paraburkholderia dipogonis</name>
    <dbReference type="NCBI Taxonomy" id="1211383"/>
    <lineage>
        <taxon>Bacteria</taxon>
        <taxon>Pseudomonadati</taxon>
        <taxon>Pseudomonadota</taxon>
        <taxon>Betaproteobacteria</taxon>
        <taxon>Burkholderiales</taxon>
        <taxon>Burkholderiaceae</taxon>
        <taxon>Paraburkholderia</taxon>
    </lineage>
</organism>
<comment type="function">
    <text evidence="7">Catalyzes the methyl esterification of L-isoaspartyl residues in peptides and proteins that result from spontaneous decomposition of normal L-aspartyl and L-asparaginyl residues. It plays a role in the repair and/or degradation of damaged proteins.</text>
</comment>
<dbReference type="EMBL" id="SNVI01000001">
    <property type="protein sequence ID" value="TFE43894.1"/>
    <property type="molecule type" value="Genomic_DNA"/>
</dbReference>
<comment type="catalytic activity">
    <reaction evidence="7">
        <text>[protein]-L-isoaspartate + S-adenosyl-L-methionine = [protein]-L-isoaspartate alpha-methyl ester + S-adenosyl-L-homocysteine</text>
        <dbReference type="Rhea" id="RHEA:12705"/>
        <dbReference type="Rhea" id="RHEA-COMP:12143"/>
        <dbReference type="Rhea" id="RHEA-COMP:12144"/>
        <dbReference type="ChEBI" id="CHEBI:57856"/>
        <dbReference type="ChEBI" id="CHEBI:59789"/>
        <dbReference type="ChEBI" id="CHEBI:90596"/>
        <dbReference type="ChEBI" id="CHEBI:90598"/>
        <dbReference type="EC" id="2.1.1.77"/>
    </reaction>
</comment>
<evidence type="ECO:0000256" key="4">
    <source>
        <dbReference type="ARBA" id="ARBA00022603"/>
    </source>
</evidence>
<keyword evidence="4 7" id="KW-0489">Methyltransferase</keyword>
<dbReference type="InterPro" id="IPR000682">
    <property type="entry name" value="PCMT"/>
</dbReference>
<dbReference type="GO" id="GO:0005737">
    <property type="term" value="C:cytoplasm"/>
    <property type="evidence" value="ECO:0007669"/>
    <property type="project" value="UniProtKB-SubCell"/>
</dbReference>
<dbReference type="NCBIfam" id="NF001453">
    <property type="entry name" value="PRK00312.1"/>
    <property type="match status" value="1"/>
</dbReference>
<dbReference type="Gene3D" id="3.40.50.150">
    <property type="entry name" value="Vaccinia Virus protein VP39"/>
    <property type="match status" value="1"/>
</dbReference>
<keyword evidence="3 7" id="KW-0963">Cytoplasm</keyword>
<dbReference type="HAMAP" id="MF_00090">
    <property type="entry name" value="PIMT"/>
    <property type="match status" value="1"/>
</dbReference>
<gene>
    <name evidence="7" type="primary">pcm</name>
    <name evidence="8" type="ORF">E2553_01910</name>
</gene>
<comment type="caution">
    <text evidence="7">Lacks conserved residue(s) required for the propagation of feature annotation.</text>
</comment>
<dbReference type="GeneID" id="97307548"/>
<name>A0A4Y8N2G4_9BURK</name>
<dbReference type="CDD" id="cd02440">
    <property type="entry name" value="AdoMet_MTases"/>
    <property type="match status" value="1"/>
</dbReference>
<reference evidence="8 9" key="1">
    <citation type="submission" date="2019-03" db="EMBL/GenBank/DDBJ databases">
        <title>Complete Genome Sequence of Paraburkholderia dipogonis ICMP 19430T, a Nitrogen-fixing Symbiont of the South African Invasive Legume Dipogon lignosus in New Zealand.</title>
        <authorList>
            <person name="De Meyer S.E."/>
        </authorList>
    </citation>
    <scope>NUCLEOTIDE SEQUENCE [LARGE SCALE GENOMIC DNA]</scope>
    <source>
        <strain evidence="8 9">ICMP 19430</strain>
    </source>
</reference>
<dbReference type="PANTHER" id="PTHR11579:SF0">
    <property type="entry name" value="PROTEIN-L-ISOASPARTATE(D-ASPARTATE) O-METHYLTRANSFERASE"/>
    <property type="match status" value="1"/>
</dbReference>
<dbReference type="PROSITE" id="PS01279">
    <property type="entry name" value="PCMT"/>
    <property type="match status" value="1"/>
</dbReference>
<accession>A0A4Y8N2G4</accession>
<evidence type="ECO:0000256" key="2">
    <source>
        <dbReference type="ARBA" id="ARBA00005369"/>
    </source>
</evidence>